<feature type="domain" description="MYND-type" evidence="5">
    <location>
        <begin position="392"/>
        <end position="431"/>
    </location>
</feature>
<gene>
    <name evidence="6" type="ORF">C8F04DRAFT_1399859</name>
</gene>
<keyword evidence="7" id="KW-1185">Reference proteome</keyword>
<dbReference type="Gene3D" id="6.10.140.2220">
    <property type="match status" value="1"/>
</dbReference>
<evidence type="ECO:0000259" key="5">
    <source>
        <dbReference type="PROSITE" id="PS50865"/>
    </source>
</evidence>
<evidence type="ECO:0000256" key="1">
    <source>
        <dbReference type="ARBA" id="ARBA00022723"/>
    </source>
</evidence>
<dbReference type="PROSITE" id="PS50865">
    <property type="entry name" value="ZF_MYND_2"/>
    <property type="match status" value="1"/>
</dbReference>
<evidence type="ECO:0000313" key="6">
    <source>
        <dbReference type="EMBL" id="KAJ7026692.1"/>
    </source>
</evidence>
<dbReference type="InterPro" id="IPR002893">
    <property type="entry name" value="Znf_MYND"/>
</dbReference>
<protein>
    <recommendedName>
        <fullName evidence="5">MYND-type domain-containing protein</fullName>
    </recommendedName>
</protein>
<sequence>MALVLSDPDIAMDIPPGMPTTGPYLELRLKMWAGFELLYPFLCNPGDSPICAASVYQITRHLLVDPCRDRPKVAVRILRTQHQMVLDAILHLVAIPRHEVLQEALGETLDACRCDLTLPVLQTIHEAADDDDEKYTFKDMIESLCWVLQCVLENVKVGHVTPSPREVQEPGNEGRWPSNTAAFFPTGTGDAIVSFTQLYRLTKAPSILGFIRVALQHCPSLAAPAVNSPAFWEALLQELGRAAHHLHEDSMLTGVDSAYSTEDGPPPLVSIRAIVTLFQALILTFTESLRQNIQSSSLMPYARPIYDILLKIFLEMKKWPLRPALDDFSLCVMGVAMTIITTLPKTHPQRPRTLHPILMAEAERKKGGDFSNVYSVIARLSESVAQCCNAACITTSESSSQKLRYCAQCGVMRYCSPNCQRTAWRYHKLVCKDLDKLKKDVIPYASRQKKKSGNASHAEFMQAFEKESLKQGITRERMKEISAELMPFLHFQNAGMTRAPSHEKANHK</sequence>
<name>A0AAD6WVG0_9AGAR</name>
<dbReference type="Gene3D" id="1.10.220.160">
    <property type="match status" value="1"/>
</dbReference>
<dbReference type="GO" id="GO:0008270">
    <property type="term" value="F:zinc ion binding"/>
    <property type="evidence" value="ECO:0007669"/>
    <property type="project" value="UniProtKB-KW"/>
</dbReference>
<comment type="caution">
    <text evidence="6">The sequence shown here is derived from an EMBL/GenBank/DDBJ whole genome shotgun (WGS) entry which is preliminary data.</text>
</comment>
<proteinExistence type="predicted"/>
<dbReference type="SUPFAM" id="SSF144232">
    <property type="entry name" value="HIT/MYND zinc finger-like"/>
    <property type="match status" value="1"/>
</dbReference>
<dbReference type="Pfam" id="PF01753">
    <property type="entry name" value="zf-MYND"/>
    <property type="match status" value="1"/>
</dbReference>
<evidence type="ECO:0000256" key="4">
    <source>
        <dbReference type="PROSITE-ProRule" id="PRU00134"/>
    </source>
</evidence>
<dbReference type="EMBL" id="JARJCM010000134">
    <property type="protein sequence ID" value="KAJ7026692.1"/>
    <property type="molecule type" value="Genomic_DNA"/>
</dbReference>
<evidence type="ECO:0000256" key="3">
    <source>
        <dbReference type="ARBA" id="ARBA00022833"/>
    </source>
</evidence>
<keyword evidence="3" id="KW-0862">Zinc</keyword>
<keyword evidence="1" id="KW-0479">Metal-binding</keyword>
<evidence type="ECO:0000256" key="2">
    <source>
        <dbReference type="ARBA" id="ARBA00022771"/>
    </source>
</evidence>
<evidence type="ECO:0000313" key="7">
    <source>
        <dbReference type="Proteomes" id="UP001218188"/>
    </source>
</evidence>
<dbReference type="AlphaFoldDB" id="A0AAD6WVG0"/>
<dbReference type="Proteomes" id="UP001218188">
    <property type="component" value="Unassembled WGS sequence"/>
</dbReference>
<reference evidence="6" key="1">
    <citation type="submission" date="2023-03" db="EMBL/GenBank/DDBJ databases">
        <title>Massive genome expansion in bonnet fungi (Mycena s.s.) driven by repeated elements and novel gene families across ecological guilds.</title>
        <authorList>
            <consortium name="Lawrence Berkeley National Laboratory"/>
            <person name="Harder C.B."/>
            <person name="Miyauchi S."/>
            <person name="Viragh M."/>
            <person name="Kuo A."/>
            <person name="Thoen E."/>
            <person name="Andreopoulos B."/>
            <person name="Lu D."/>
            <person name="Skrede I."/>
            <person name="Drula E."/>
            <person name="Henrissat B."/>
            <person name="Morin E."/>
            <person name="Kohler A."/>
            <person name="Barry K."/>
            <person name="LaButti K."/>
            <person name="Morin E."/>
            <person name="Salamov A."/>
            <person name="Lipzen A."/>
            <person name="Mereny Z."/>
            <person name="Hegedus B."/>
            <person name="Baldrian P."/>
            <person name="Stursova M."/>
            <person name="Weitz H."/>
            <person name="Taylor A."/>
            <person name="Grigoriev I.V."/>
            <person name="Nagy L.G."/>
            <person name="Martin F."/>
            <person name="Kauserud H."/>
        </authorList>
    </citation>
    <scope>NUCLEOTIDE SEQUENCE</scope>
    <source>
        <strain evidence="6">CBHHK200</strain>
    </source>
</reference>
<accession>A0AAD6WVG0</accession>
<keyword evidence="2 4" id="KW-0863">Zinc-finger</keyword>
<organism evidence="6 7">
    <name type="scientific">Mycena alexandri</name>
    <dbReference type="NCBI Taxonomy" id="1745969"/>
    <lineage>
        <taxon>Eukaryota</taxon>
        <taxon>Fungi</taxon>
        <taxon>Dikarya</taxon>
        <taxon>Basidiomycota</taxon>
        <taxon>Agaricomycotina</taxon>
        <taxon>Agaricomycetes</taxon>
        <taxon>Agaricomycetidae</taxon>
        <taxon>Agaricales</taxon>
        <taxon>Marasmiineae</taxon>
        <taxon>Mycenaceae</taxon>
        <taxon>Mycena</taxon>
    </lineage>
</organism>